<organism evidence="1">
    <name type="scientific">marine sediment metagenome</name>
    <dbReference type="NCBI Taxonomy" id="412755"/>
    <lineage>
        <taxon>unclassified sequences</taxon>
        <taxon>metagenomes</taxon>
        <taxon>ecological metagenomes</taxon>
    </lineage>
</organism>
<dbReference type="Gene3D" id="1.20.1600.10">
    <property type="entry name" value="Outer membrane efflux proteins (OEP)"/>
    <property type="match status" value="1"/>
</dbReference>
<name>X0TFS6_9ZZZZ</name>
<dbReference type="SUPFAM" id="SSF56954">
    <property type="entry name" value="Outer membrane efflux proteins (OEP)"/>
    <property type="match status" value="1"/>
</dbReference>
<sequence>IPIWEGDSRKGRQIRAKAELNRFKAALEDRKDRIELNVRKSYKVLAEQKFQVELEKENVNLENQRFSINTELRDVGRITDDQLETFRRLFFNAQDQFFRRQVDMIESQENLRLAIRYFK</sequence>
<dbReference type="AlphaFoldDB" id="X0TFS6"/>
<evidence type="ECO:0000313" key="1">
    <source>
        <dbReference type="EMBL" id="GAF92428.1"/>
    </source>
</evidence>
<gene>
    <name evidence="1" type="ORF">S01H1_21133</name>
</gene>
<dbReference type="GO" id="GO:0015562">
    <property type="term" value="F:efflux transmembrane transporter activity"/>
    <property type="evidence" value="ECO:0007669"/>
    <property type="project" value="InterPro"/>
</dbReference>
<dbReference type="EMBL" id="BARS01011667">
    <property type="protein sequence ID" value="GAF92428.1"/>
    <property type="molecule type" value="Genomic_DNA"/>
</dbReference>
<proteinExistence type="predicted"/>
<evidence type="ECO:0008006" key="2">
    <source>
        <dbReference type="Google" id="ProtNLM"/>
    </source>
</evidence>
<protein>
    <recommendedName>
        <fullName evidence="2">TolC family protein</fullName>
    </recommendedName>
</protein>
<reference evidence="1" key="1">
    <citation type="journal article" date="2014" name="Front. Microbiol.">
        <title>High frequency of phylogenetically diverse reductive dehalogenase-homologous genes in deep subseafloor sedimentary metagenomes.</title>
        <authorList>
            <person name="Kawai M."/>
            <person name="Futagami T."/>
            <person name="Toyoda A."/>
            <person name="Takaki Y."/>
            <person name="Nishi S."/>
            <person name="Hori S."/>
            <person name="Arai W."/>
            <person name="Tsubouchi T."/>
            <person name="Morono Y."/>
            <person name="Uchiyama I."/>
            <person name="Ito T."/>
            <person name="Fujiyama A."/>
            <person name="Inagaki F."/>
            <person name="Takami H."/>
        </authorList>
    </citation>
    <scope>NUCLEOTIDE SEQUENCE</scope>
    <source>
        <strain evidence="1">Expedition CK06-06</strain>
    </source>
</reference>
<accession>X0TFS6</accession>
<feature type="non-terminal residue" evidence="1">
    <location>
        <position position="1"/>
    </location>
</feature>
<comment type="caution">
    <text evidence="1">The sequence shown here is derived from an EMBL/GenBank/DDBJ whole genome shotgun (WGS) entry which is preliminary data.</text>
</comment>